<dbReference type="EMBL" id="KN835451">
    <property type="protein sequence ID" value="KIK37436.1"/>
    <property type="molecule type" value="Genomic_DNA"/>
</dbReference>
<dbReference type="HOGENOM" id="CLU_169846_0_0_1"/>
<gene>
    <name evidence="1" type="ORF">CY34DRAFT_92740</name>
</gene>
<proteinExistence type="predicted"/>
<dbReference type="STRING" id="930992.A0A0D0A764"/>
<reference evidence="1 2" key="1">
    <citation type="submission" date="2014-04" db="EMBL/GenBank/DDBJ databases">
        <authorList>
            <consortium name="DOE Joint Genome Institute"/>
            <person name="Kuo A."/>
            <person name="Ruytinx J."/>
            <person name="Rineau F."/>
            <person name="Colpaert J."/>
            <person name="Kohler A."/>
            <person name="Nagy L.G."/>
            <person name="Floudas D."/>
            <person name="Copeland A."/>
            <person name="Barry K.W."/>
            <person name="Cichocki N."/>
            <person name="Veneault-Fourrey C."/>
            <person name="LaButti K."/>
            <person name="Lindquist E.A."/>
            <person name="Lipzen A."/>
            <person name="Lundell T."/>
            <person name="Morin E."/>
            <person name="Murat C."/>
            <person name="Sun H."/>
            <person name="Tunlid A."/>
            <person name="Henrissat B."/>
            <person name="Grigoriev I.V."/>
            <person name="Hibbett D.S."/>
            <person name="Martin F."/>
            <person name="Nordberg H.P."/>
            <person name="Cantor M.N."/>
            <person name="Hua S.X."/>
        </authorList>
    </citation>
    <scope>NUCLEOTIDE SEQUENCE [LARGE SCALE GENOMIC DNA]</scope>
    <source>
        <strain evidence="1 2">UH-Slu-Lm8-n1</strain>
    </source>
</reference>
<dbReference type="AlphaFoldDB" id="A0A0D0A764"/>
<evidence type="ECO:0008006" key="3">
    <source>
        <dbReference type="Google" id="ProtNLM"/>
    </source>
</evidence>
<accession>A0A0D0A764</accession>
<evidence type="ECO:0000313" key="1">
    <source>
        <dbReference type="EMBL" id="KIK37436.1"/>
    </source>
</evidence>
<sequence length="99" mass="11371">MRKWCLPPEIIDFTVRMLTGRRPQLKFNNFTSSWIDIQNGIGQGDLLSMIAYLIYNADLIDIANPKNNETVLAFVNNTAYIAIGPTFKYTHTILKDMME</sequence>
<organism evidence="1 2">
    <name type="scientific">Suillus luteus UH-Slu-Lm8-n1</name>
    <dbReference type="NCBI Taxonomy" id="930992"/>
    <lineage>
        <taxon>Eukaryota</taxon>
        <taxon>Fungi</taxon>
        <taxon>Dikarya</taxon>
        <taxon>Basidiomycota</taxon>
        <taxon>Agaricomycotina</taxon>
        <taxon>Agaricomycetes</taxon>
        <taxon>Agaricomycetidae</taxon>
        <taxon>Boletales</taxon>
        <taxon>Suillineae</taxon>
        <taxon>Suillaceae</taxon>
        <taxon>Suillus</taxon>
    </lineage>
</organism>
<protein>
    <recommendedName>
        <fullName evidence="3">Reverse transcriptase domain-containing protein</fullName>
    </recommendedName>
</protein>
<dbReference type="OrthoDB" id="3044497at2759"/>
<keyword evidence="2" id="KW-1185">Reference proteome</keyword>
<dbReference type="InParanoid" id="A0A0D0A764"/>
<name>A0A0D0A764_9AGAM</name>
<evidence type="ECO:0000313" key="2">
    <source>
        <dbReference type="Proteomes" id="UP000054485"/>
    </source>
</evidence>
<dbReference type="Proteomes" id="UP000054485">
    <property type="component" value="Unassembled WGS sequence"/>
</dbReference>
<reference evidence="2" key="2">
    <citation type="submission" date="2015-01" db="EMBL/GenBank/DDBJ databases">
        <title>Evolutionary Origins and Diversification of the Mycorrhizal Mutualists.</title>
        <authorList>
            <consortium name="DOE Joint Genome Institute"/>
            <consortium name="Mycorrhizal Genomics Consortium"/>
            <person name="Kohler A."/>
            <person name="Kuo A."/>
            <person name="Nagy L.G."/>
            <person name="Floudas D."/>
            <person name="Copeland A."/>
            <person name="Barry K.W."/>
            <person name="Cichocki N."/>
            <person name="Veneault-Fourrey C."/>
            <person name="LaButti K."/>
            <person name="Lindquist E.A."/>
            <person name="Lipzen A."/>
            <person name="Lundell T."/>
            <person name="Morin E."/>
            <person name="Murat C."/>
            <person name="Riley R."/>
            <person name="Ohm R."/>
            <person name="Sun H."/>
            <person name="Tunlid A."/>
            <person name="Henrissat B."/>
            <person name="Grigoriev I.V."/>
            <person name="Hibbett D.S."/>
            <person name="Martin F."/>
        </authorList>
    </citation>
    <scope>NUCLEOTIDE SEQUENCE [LARGE SCALE GENOMIC DNA]</scope>
    <source>
        <strain evidence="2">UH-Slu-Lm8-n1</strain>
    </source>
</reference>